<name>A0ABM7IKY8_9MYCO</name>
<dbReference type="Pfam" id="PF01844">
    <property type="entry name" value="HNH"/>
    <property type="match status" value="1"/>
</dbReference>
<feature type="compositionally biased region" description="Acidic residues" evidence="2">
    <location>
        <begin position="451"/>
        <end position="467"/>
    </location>
</feature>
<protein>
    <recommendedName>
        <fullName evidence="3">HNH nuclease domain-containing protein</fullName>
    </recommendedName>
</protein>
<dbReference type="Pfam" id="PF02720">
    <property type="entry name" value="DUF222"/>
    <property type="match status" value="1"/>
</dbReference>
<feature type="region of interest" description="Disordered" evidence="2">
    <location>
        <begin position="238"/>
        <end position="258"/>
    </location>
</feature>
<dbReference type="CDD" id="cd00085">
    <property type="entry name" value="HNHc"/>
    <property type="match status" value="1"/>
</dbReference>
<organism evidence="4 5">
    <name type="scientific">Mycolicibacterium aubagnense</name>
    <dbReference type="NCBI Taxonomy" id="319707"/>
    <lineage>
        <taxon>Bacteria</taxon>
        <taxon>Bacillati</taxon>
        <taxon>Actinomycetota</taxon>
        <taxon>Actinomycetes</taxon>
        <taxon>Mycobacteriales</taxon>
        <taxon>Mycobacteriaceae</taxon>
        <taxon>Mycolicibacterium</taxon>
    </lineage>
</organism>
<dbReference type="EMBL" id="AP022577">
    <property type="protein sequence ID" value="BBX87425.1"/>
    <property type="molecule type" value="Genomic_DNA"/>
</dbReference>
<dbReference type="InterPro" id="IPR003870">
    <property type="entry name" value="DUF222"/>
</dbReference>
<dbReference type="SMART" id="SM00507">
    <property type="entry name" value="HNHc"/>
    <property type="match status" value="1"/>
</dbReference>
<keyword evidence="5" id="KW-1185">Reference proteome</keyword>
<evidence type="ECO:0000256" key="1">
    <source>
        <dbReference type="ARBA" id="ARBA00023450"/>
    </source>
</evidence>
<feature type="region of interest" description="Disordered" evidence="2">
    <location>
        <begin position="435"/>
        <end position="467"/>
    </location>
</feature>
<dbReference type="InterPro" id="IPR003615">
    <property type="entry name" value="HNH_nuc"/>
</dbReference>
<dbReference type="Proteomes" id="UP000465609">
    <property type="component" value="Chromosome"/>
</dbReference>
<dbReference type="RefSeq" id="WP_163911777.1">
    <property type="nucleotide sequence ID" value="NZ_AP022577.1"/>
</dbReference>
<dbReference type="InterPro" id="IPR002711">
    <property type="entry name" value="HNH"/>
</dbReference>
<sequence>MGLTDPDLVEEVYTDLDAAVARVAALDYTELGVPELLELQSHRERLRCAAEAVDHRILAALTTQTTPKEIGAKNWADVLRIRLRISATEARRRVRDMENLGPRSGLTGEALPPRWESAAAAQAAGAINTEHIAVIGNFIANLPTRVDLTTQTQCEQTLTAGARHQTPEELRAAAHQLRYLLDQDGPLPDDAERARKRSVRIGKQQPDGMSKVDGWLDPQARATLEAVHAKLGAPGMCNPADPTPCQSGTPSQAQIDNDTRSTEQRNHDALAATGRITLGTDLGNHNGLPVTIVVTTTLTELQQGTGTALTHTGTKLPIPDLIRMASHGAHHYLAVFDQHTNIPLYLGRARRTASAGQRIMLFARDRGCTRPGCTAPASRCQAHHVDTDWSDGGPTDITNLALACGCDNRAAHTGGWTTTMNNGRAHWTPPPLLDTGQPRTNHYHHPTLYPAEEEGGDDDSETDSPTT</sequence>
<evidence type="ECO:0000259" key="3">
    <source>
        <dbReference type="SMART" id="SM00507"/>
    </source>
</evidence>
<proteinExistence type="inferred from homology"/>
<accession>A0ABM7IKY8</accession>
<evidence type="ECO:0000256" key="2">
    <source>
        <dbReference type="SAM" id="MobiDB-lite"/>
    </source>
</evidence>
<feature type="compositionally biased region" description="Polar residues" evidence="2">
    <location>
        <begin position="244"/>
        <end position="256"/>
    </location>
</feature>
<gene>
    <name evidence="4" type="ORF">MAUB_52980</name>
</gene>
<evidence type="ECO:0000313" key="4">
    <source>
        <dbReference type="EMBL" id="BBX87425.1"/>
    </source>
</evidence>
<reference evidence="4 5" key="1">
    <citation type="journal article" date="2019" name="Emerg. Microbes Infect.">
        <title>Comprehensive subspecies identification of 175 nontuberculous mycobacteria species based on 7547 genomic profiles.</title>
        <authorList>
            <person name="Matsumoto Y."/>
            <person name="Kinjo T."/>
            <person name="Motooka D."/>
            <person name="Nabeya D."/>
            <person name="Jung N."/>
            <person name="Uechi K."/>
            <person name="Horii T."/>
            <person name="Iida T."/>
            <person name="Fujita J."/>
            <person name="Nakamura S."/>
        </authorList>
    </citation>
    <scope>NUCLEOTIDE SEQUENCE [LARGE SCALE GENOMIC DNA]</scope>
    <source>
        <strain evidence="4 5">JCM 15296</strain>
    </source>
</reference>
<evidence type="ECO:0000313" key="5">
    <source>
        <dbReference type="Proteomes" id="UP000465609"/>
    </source>
</evidence>
<feature type="domain" description="HNH nuclease" evidence="3">
    <location>
        <begin position="356"/>
        <end position="409"/>
    </location>
</feature>
<comment type="similarity">
    <text evidence="1">Belongs to the Rv1128c/1148c/1588c/1702c/1945/3466 family.</text>
</comment>